<protein>
    <submittedName>
        <fullName evidence="2">Uncharacterized protein</fullName>
    </submittedName>
</protein>
<feature type="transmembrane region" description="Helical" evidence="1">
    <location>
        <begin position="17"/>
        <end position="37"/>
    </location>
</feature>
<sequence>MDRSIGYDLHIQLLDNASVILGIVSILCLLYALYHYYQYRRGIAAAKIIIETQHNPAEDSVIDALIQQEKRNGNEQYVFKLLTVIKRQYGVVKVGHIMFIVQLLDKGCPDIDDADIPPF</sequence>
<dbReference type="Proteomes" id="UP000240989">
    <property type="component" value="Unassembled WGS sequence"/>
</dbReference>
<keyword evidence="1" id="KW-1133">Transmembrane helix</keyword>
<accession>A0ABX5H168</accession>
<proteinExistence type="predicted"/>
<dbReference type="RefSeq" id="WP_045152900.1">
    <property type="nucleotide sequence ID" value="NZ_JZSW01000007.1"/>
</dbReference>
<evidence type="ECO:0000256" key="1">
    <source>
        <dbReference type="SAM" id="Phobius"/>
    </source>
</evidence>
<keyword evidence="1" id="KW-0812">Transmembrane</keyword>
<keyword evidence="1" id="KW-0472">Membrane</keyword>
<gene>
    <name evidence="2" type="ORF">C0W27_15985</name>
</gene>
<comment type="caution">
    <text evidence="2">The sequence shown here is derived from an EMBL/GenBank/DDBJ whole genome shotgun (WGS) entry which is preliminary data.</text>
</comment>
<keyword evidence="3" id="KW-1185">Reference proteome</keyword>
<dbReference type="EMBL" id="PYOU01000014">
    <property type="protein sequence ID" value="PSX07068.1"/>
    <property type="molecule type" value="Genomic_DNA"/>
</dbReference>
<reference evidence="2 3" key="1">
    <citation type="submission" date="2018-01" db="EMBL/GenBank/DDBJ databases">
        <title>Whole genome sequencing of Histamine producing bacteria.</title>
        <authorList>
            <person name="Butler K."/>
        </authorList>
    </citation>
    <scope>NUCLEOTIDE SEQUENCE [LARGE SCALE GENOMIC DNA]</scope>
    <source>
        <strain evidence="2 3">A6-1</strain>
    </source>
</reference>
<evidence type="ECO:0000313" key="3">
    <source>
        <dbReference type="Proteomes" id="UP000240989"/>
    </source>
</evidence>
<name>A0ABX5H168_PHOAN</name>
<evidence type="ECO:0000313" key="2">
    <source>
        <dbReference type="EMBL" id="PSX07068.1"/>
    </source>
</evidence>
<organism evidence="2 3">
    <name type="scientific">Photobacterium angustum</name>
    <dbReference type="NCBI Taxonomy" id="661"/>
    <lineage>
        <taxon>Bacteria</taxon>
        <taxon>Pseudomonadati</taxon>
        <taxon>Pseudomonadota</taxon>
        <taxon>Gammaproteobacteria</taxon>
        <taxon>Vibrionales</taxon>
        <taxon>Vibrionaceae</taxon>
        <taxon>Photobacterium</taxon>
    </lineage>
</organism>